<dbReference type="EMBL" id="JACSQF010000008">
    <property type="protein sequence ID" value="MBD7980965.1"/>
    <property type="molecule type" value="Genomic_DNA"/>
</dbReference>
<dbReference type="PANTHER" id="PTHR45766:SF6">
    <property type="entry name" value="SWI_SNF-RELATED MATRIX-ASSOCIATED ACTIN-DEPENDENT REGULATOR OF CHROMATIN SUBFAMILY A-LIKE PROTEIN 1"/>
    <property type="match status" value="1"/>
</dbReference>
<dbReference type="PANTHER" id="PTHR45766">
    <property type="entry name" value="DNA ANNEALING HELICASE AND ENDONUCLEASE ZRANB3 FAMILY MEMBER"/>
    <property type="match status" value="1"/>
</dbReference>
<dbReference type="Pfam" id="PF00176">
    <property type="entry name" value="SNF2-rel_dom"/>
    <property type="match status" value="1"/>
</dbReference>
<organism evidence="9 10">
    <name type="scientific">Oerskovia merdavium</name>
    <dbReference type="NCBI Taxonomy" id="2762227"/>
    <lineage>
        <taxon>Bacteria</taxon>
        <taxon>Bacillati</taxon>
        <taxon>Actinomycetota</taxon>
        <taxon>Actinomycetes</taxon>
        <taxon>Micrococcales</taxon>
        <taxon>Cellulomonadaceae</taxon>
        <taxon>Oerskovia</taxon>
    </lineage>
</organism>
<dbReference type="Gene3D" id="3.40.50.10810">
    <property type="entry name" value="Tandem AAA-ATPase domain"/>
    <property type="match status" value="1"/>
</dbReference>
<feature type="compositionally biased region" description="Basic and acidic residues" evidence="6">
    <location>
        <begin position="432"/>
        <end position="448"/>
    </location>
</feature>
<keyword evidence="4" id="KW-0067">ATP-binding</keyword>
<keyword evidence="1" id="KW-0547">Nucleotide-binding</keyword>
<dbReference type="Pfam" id="PF00271">
    <property type="entry name" value="Helicase_C"/>
    <property type="match status" value="1"/>
</dbReference>
<dbReference type="InterPro" id="IPR049730">
    <property type="entry name" value="SNF2/RAD54-like_C"/>
</dbReference>
<dbReference type="CDD" id="cd18793">
    <property type="entry name" value="SF2_C_SNF"/>
    <property type="match status" value="1"/>
</dbReference>
<dbReference type="SUPFAM" id="SSF52540">
    <property type="entry name" value="P-loop containing nucleoside triphosphate hydrolases"/>
    <property type="match status" value="2"/>
</dbReference>
<evidence type="ECO:0000313" key="10">
    <source>
        <dbReference type="Proteomes" id="UP000655570"/>
    </source>
</evidence>
<evidence type="ECO:0000259" key="7">
    <source>
        <dbReference type="PROSITE" id="PS51192"/>
    </source>
</evidence>
<dbReference type="InterPro" id="IPR001650">
    <property type="entry name" value="Helicase_C-like"/>
</dbReference>
<dbReference type="GO" id="GO:0004386">
    <property type="term" value="F:helicase activity"/>
    <property type="evidence" value="ECO:0007669"/>
    <property type="project" value="UniProtKB-KW"/>
</dbReference>
<dbReference type="Gene3D" id="3.40.50.300">
    <property type="entry name" value="P-loop containing nucleotide triphosphate hydrolases"/>
    <property type="match status" value="1"/>
</dbReference>
<feature type="region of interest" description="Disordered" evidence="6">
    <location>
        <begin position="425"/>
        <end position="450"/>
    </location>
</feature>
<dbReference type="CDD" id="cd18011">
    <property type="entry name" value="DEXDc_RapA"/>
    <property type="match status" value="1"/>
</dbReference>
<feature type="coiled-coil region" evidence="5">
    <location>
        <begin position="898"/>
        <end position="988"/>
    </location>
</feature>
<evidence type="ECO:0000256" key="6">
    <source>
        <dbReference type="SAM" id="MobiDB-lite"/>
    </source>
</evidence>
<name>A0ABR8TYU3_9CELL</name>
<comment type="caution">
    <text evidence="9">The sequence shown here is derived from an EMBL/GenBank/DDBJ whole genome shotgun (WGS) entry which is preliminary data.</text>
</comment>
<dbReference type="NCBIfam" id="NF038317">
    <property type="entry name" value="DISARM_DrmD"/>
    <property type="match status" value="1"/>
</dbReference>
<evidence type="ECO:0000256" key="3">
    <source>
        <dbReference type="ARBA" id="ARBA00022806"/>
    </source>
</evidence>
<dbReference type="SMART" id="SM00487">
    <property type="entry name" value="DEXDc"/>
    <property type="match status" value="1"/>
</dbReference>
<feature type="domain" description="Helicase C-terminal" evidence="8">
    <location>
        <begin position="481"/>
        <end position="651"/>
    </location>
</feature>
<evidence type="ECO:0000313" key="9">
    <source>
        <dbReference type="EMBL" id="MBD7980965.1"/>
    </source>
</evidence>
<proteinExistence type="predicted"/>
<dbReference type="PROSITE" id="PS51194">
    <property type="entry name" value="HELICASE_CTER"/>
    <property type="match status" value="1"/>
</dbReference>
<keyword evidence="5" id="KW-0175">Coiled coil</keyword>
<feature type="region of interest" description="Disordered" evidence="6">
    <location>
        <begin position="1"/>
        <end position="21"/>
    </location>
</feature>
<reference evidence="9 10" key="1">
    <citation type="submission" date="2020-08" db="EMBL/GenBank/DDBJ databases">
        <title>A Genomic Blueprint of the Chicken Gut Microbiome.</title>
        <authorList>
            <person name="Gilroy R."/>
            <person name="Ravi A."/>
            <person name="Getino M."/>
            <person name="Pursley I."/>
            <person name="Horton D.L."/>
            <person name="Alikhan N.-F."/>
            <person name="Baker D."/>
            <person name="Gharbi K."/>
            <person name="Hall N."/>
            <person name="Watson M."/>
            <person name="Adriaenssens E.M."/>
            <person name="Foster-Nyarko E."/>
            <person name="Jarju S."/>
            <person name="Secka A."/>
            <person name="Antonio M."/>
            <person name="Oren A."/>
            <person name="Chaudhuri R."/>
            <person name="La Ragione R.M."/>
            <person name="Hildebrand F."/>
            <person name="Pallen M.J."/>
        </authorList>
    </citation>
    <scope>NUCLEOTIDE SEQUENCE [LARGE SCALE GENOMIC DNA]</scope>
    <source>
        <strain evidence="9 10">Sa2CUA9</strain>
    </source>
</reference>
<dbReference type="InterPro" id="IPR057342">
    <property type="entry name" value="DEXDc_RapA"/>
</dbReference>
<sequence>MTDIRRQGLPRSPADEGRPGLNHVVSLQSLDEDRRGEELAVVWELEIGHSVAPDRGLPEQIGGFDDPNTLAAYVDAVRWGAITSADAGEFQAPFRSGANVEAYQLEPLRRALQAPRTNLLLADDVGLGKTIEAGLVVQELLLRHRARSVIIVCPPSLALKWQDEMREKFGLEFEIVNSDLMARVRRSHGLNANPFRLFPRVIVSMAWLPGVRAQRLFREATSGVGAVNSAKRYAFDVLVVDEAHHVAPSSPSTIGKARGYAVDSQRTTAVRDLARLCEHRLFLSATPHNGHSESFTALLEMIDNRRFSRGATVDDTALKEVTVRRLKGDIVAKNFKPREISTIPFEPAQDEQQMFDLLDGLLTKSARANGMKASGDIVAMLLKKRFLSSPYAFGTTLANYRAAQFSAGSDLEEDDYYAEVLGSEASDEEEGALEHPEFTTLRRERTSTHDPLVSATTEEIDCLVTWGTGYRPKADSRLKALIDWLTAICRPSGEWSNERVVIFTEYADTLDWIVENLRQRGYDESRLATIQGSTDTETREVTRARFNADPSKEPLRVLVATDAAGEGIDLQAHCHRLVNFDVPFNPSRLEQRIGRIDRYGQTQNPQVVQFVPESTSSTFGADMHFMEYIARKVANVHGDLGSVNPVIDAEIQNKFGHIDKTPRRRPTTEAEAVTSVMAGSAELNRSLTRLEEQYENIKERMHLTPDNARRVVDTALRLTDQPTLEVSGHQDTDAAVYTVPNLGQAWQPALRGLNTRLDARLRPITFDGAAATEVPNNEVVYVHLGHALMQKASRILRSSLFSADSAVHRATAVVVPDLEQSCVAAVARLVLVGRGGLRLHEEVFLAGIRIKGRALAESKAENLVEQTLDRTDLELAPDAVRAALADDWNASAGERGLRERLDDAMRKAAERKQQAVAESLVKRKDADVDRAREIYAAFRRNLRDSLEALRREREDADGTLFGLLPEQERQFQRDMRAMEDRLDTLDDEEKRELDSIRARYADVQPYVSAAAVVFALTPADAQPGALA</sequence>
<evidence type="ECO:0000256" key="4">
    <source>
        <dbReference type="ARBA" id="ARBA00022840"/>
    </source>
</evidence>
<evidence type="ECO:0000259" key="8">
    <source>
        <dbReference type="PROSITE" id="PS51194"/>
    </source>
</evidence>
<gene>
    <name evidence="9" type="ORF">H9641_09595</name>
</gene>
<keyword evidence="3 9" id="KW-0347">Helicase</keyword>
<evidence type="ECO:0000256" key="2">
    <source>
        <dbReference type="ARBA" id="ARBA00022801"/>
    </source>
</evidence>
<dbReference type="SMART" id="SM00490">
    <property type="entry name" value="HELICc"/>
    <property type="match status" value="1"/>
</dbReference>
<evidence type="ECO:0000256" key="5">
    <source>
        <dbReference type="SAM" id="Coils"/>
    </source>
</evidence>
<feature type="domain" description="Helicase ATP-binding" evidence="7">
    <location>
        <begin position="110"/>
        <end position="305"/>
    </location>
</feature>
<dbReference type="InterPro" id="IPR038718">
    <property type="entry name" value="SNF2-like_sf"/>
</dbReference>
<keyword evidence="10" id="KW-1185">Reference proteome</keyword>
<keyword evidence="2" id="KW-0378">Hydrolase</keyword>
<dbReference type="InterPro" id="IPR027417">
    <property type="entry name" value="P-loop_NTPase"/>
</dbReference>
<accession>A0ABR8TYU3</accession>
<protein>
    <submittedName>
        <fullName evidence="9">DEAD/DEAH box helicase</fullName>
    </submittedName>
</protein>
<dbReference type="PROSITE" id="PS51192">
    <property type="entry name" value="HELICASE_ATP_BIND_1"/>
    <property type="match status" value="1"/>
</dbReference>
<dbReference type="Proteomes" id="UP000655570">
    <property type="component" value="Unassembled WGS sequence"/>
</dbReference>
<dbReference type="InterPro" id="IPR000330">
    <property type="entry name" value="SNF2_N"/>
</dbReference>
<dbReference type="InterPro" id="IPR014001">
    <property type="entry name" value="Helicase_ATP-bd"/>
</dbReference>
<evidence type="ECO:0000256" key="1">
    <source>
        <dbReference type="ARBA" id="ARBA00022741"/>
    </source>
</evidence>